<accession>A0ABS2FDX2</accession>
<dbReference type="SUPFAM" id="SSF48452">
    <property type="entry name" value="TPR-like"/>
    <property type="match status" value="1"/>
</dbReference>
<keyword evidence="4" id="KW-0812">Transmembrane</keyword>
<dbReference type="SUPFAM" id="SSF81901">
    <property type="entry name" value="HCP-like"/>
    <property type="match status" value="1"/>
</dbReference>
<dbReference type="Pfam" id="PF07719">
    <property type="entry name" value="TPR_2"/>
    <property type="match status" value="1"/>
</dbReference>
<dbReference type="SMART" id="SM00028">
    <property type="entry name" value="TPR"/>
    <property type="match status" value="5"/>
</dbReference>
<comment type="caution">
    <text evidence="5">The sequence shown here is derived from an EMBL/GenBank/DDBJ whole genome shotgun (WGS) entry which is preliminary data.</text>
</comment>
<name>A0ABS2FDX2_9CLOT</name>
<evidence type="ECO:0000313" key="6">
    <source>
        <dbReference type="Proteomes" id="UP000767334"/>
    </source>
</evidence>
<keyword evidence="2 3" id="KW-0802">TPR repeat</keyword>
<gene>
    <name evidence="5" type="ORF">H6A19_02335</name>
</gene>
<dbReference type="InterPro" id="IPR013105">
    <property type="entry name" value="TPR_2"/>
</dbReference>
<dbReference type="Proteomes" id="UP000767334">
    <property type="component" value="Unassembled WGS sequence"/>
</dbReference>
<dbReference type="InterPro" id="IPR051685">
    <property type="entry name" value="Ycf3/AcsC/BcsC/TPR_MFPF"/>
</dbReference>
<feature type="repeat" description="TPR" evidence="3">
    <location>
        <begin position="408"/>
        <end position="441"/>
    </location>
</feature>
<keyword evidence="6" id="KW-1185">Reference proteome</keyword>
<reference evidence="5 6" key="1">
    <citation type="journal article" date="2021" name="Sci. Rep.">
        <title>The distribution of antibiotic resistance genes in chicken gut microbiota commensals.</title>
        <authorList>
            <person name="Juricova H."/>
            <person name="Matiasovicova J."/>
            <person name="Kubasova T."/>
            <person name="Cejkova D."/>
            <person name="Rychlik I."/>
        </authorList>
    </citation>
    <scope>NUCLEOTIDE SEQUENCE [LARGE SCALE GENOMIC DNA]</scope>
    <source>
        <strain evidence="5 6">An435</strain>
    </source>
</reference>
<dbReference type="EMBL" id="JACJLL010000008">
    <property type="protein sequence ID" value="MBM6818186.1"/>
    <property type="molecule type" value="Genomic_DNA"/>
</dbReference>
<feature type="repeat" description="TPR" evidence="3">
    <location>
        <begin position="442"/>
        <end position="475"/>
    </location>
</feature>
<proteinExistence type="predicted"/>
<evidence type="ECO:0000313" key="5">
    <source>
        <dbReference type="EMBL" id="MBM6818186.1"/>
    </source>
</evidence>
<keyword evidence="4" id="KW-1133">Transmembrane helix</keyword>
<feature type="transmembrane region" description="Helical" evidence="4">
    <location>
        <begin position="21"/>
        <end position="46"/>
    </location>
</feature>
<evidence type="ECO:0000256" key="3">
    <source>
        <dbReference type="PROSITE-ProRule" id="PRU00339"/>
    </source>
</evidence>
<dbReference type="InterPro" id="IPR019734">
    <property type="entry name" value="TPR_rpt"/>
</dbReference>
<evidence type="ECO:0000256" key="4">
    <source>
        <dbReference type="SAM" id="Phobius"/>
    </source>
</evidence>
<organism evidence="5 6">
    <name type="scientific">Clostridium saudiense</name>
    <dbReference type="NCBI Taxonomy" id="1414720"/>
    <lineage>
        <taxon>Bacteria</taxon>
        <taxon>Bacillati</taxon>
        <taxon>Bacillota</taxon>
        <taxon>Clostridia</taxon>
        <taxon>Eubacteriales</taxon>
        <taxon>Clostridiaceae</taxon>
        <taxon>Clostridium</taxon>
    </lineage>
</organism>
<dbReference type="PANTHER" id="PTHR44943">
    <property type="entry name" value="CELLULOSE SYNTHASE OPERON PROTEIN C"/>
    <property type="match status" value="1"/>
</dbReference>
<dbReference type="Pfam" id="PF13181">
    <property type="entry name" value="TPR_8"/>
    <property type="match status" value="1"/>
</dbReference>
<dbReference type="InterPro" id="IPR011990">
    <property type="entry name" value="TPR-like_helical_dom_sf"/>
</dbReference>
<dbReference type="PROSITE" id="PS50005">
    <property type="entry name" value="TPR"/>
    <property type="match status" value="2"/>
</dbReference>
<dbReference type="RefSeq" id="WP_204571825.1">
    <property type="nucleotide sequence ID" value="NZ_JACJLL010000008.1"/>
</dbReference>
<dbReference type="PANTHER" id="PTHR44943:SF8">
    <property type="entry name" value="TPR REPEAT-CONTAINING PROTEIN MJ0263"/>
    <property type="match status" value="1"/>
</dbReference>
<dbReference type="PROSITE" id="PS50293">
    <property type="entry name" value="TPR_REGION"/>
    <property type="match status" value="1"/>
</dbReference>
<protein>
    <submittedName>
        <fullName evidence="5">Tetratricopeptide repeat protein</fullName>
    </submittedName>
</protein>
<evidence type="ECO:0000256" key="2">
    <source>
        <dbReference type="ARBA" id="ARBA00022803"/>
    </source>
</evidence>
<keyword evidence="4" id="KW-0472">Membrane</keyword>
<evidence type="ECO:0000256" key="1">
    <source>
        <dbReference type="ARBA" id="ARBA00022737"/>
    </source>
</evidence>
<sequence length="550" mass="63866">MEKKKNHSLKENKEVNKENKYIGSIVTLVLSIVFAFIVLMSIQLIMGDKTVTISNNKAEQYYYDGKFDDAINEYMLMQNYDVWPIWTVKAAEVYSVKGDIAQADNLLREAIVKRDKVMLENEDKYIDQDKELINQVVFTFYINNELDQAESLGEYYLTTYSTYKPLLKTMFAVYLANGDTQSAKEIVDLYPVDEESAYDLAVLAKMQIMLGNYEDGLDNLKKSYNLDKNEIKSFDVIMETCEFDKSKLLNEINKLSEENPKEEAYQVWLEEINALDESNMDLTESIIDEINNNIDVDNLDKDSYVYNYVEAWNYYNKGQYDKALEACNAAIVANPEYENTFGILIPKILIATENSDKVEGYFRTAIYNEPFNYNLITSIGKIYENDLQNYDKAKETFNFVLSLNKDEDALYYNLAFVDLAMENTDEAIKDLKKAISINKNNYKYYRTLGTVYFNNKDYDEAIESIRKAYSLNENDVLSLNNAACYYVMVDKDIWRGYSNIESAYNDMPSDLDQGLKDLITRNYEAIKKVYDKYVNDESTAINLDNLELVY</sequence>
<keyword evidence="1" id="KW-0677">Repeat</keyword>
<dbReference type="Gene3D" id="1.25.40.10">
    <property type="entry name" value="Tetratricopeptide repeat domain"/>
    <property type="match status" value="2"/>
</dbReference>